<gene>
    <name evidence="1" type="ORF">RO3G_15628</name>
</gene>
<dbReference type="Gene3D" id="3.30.420.10">
    <property type="entry name" value="Ribonuclease H-like superfamily/Ribonuclease H"/>
    <property type="match status" value="1"/>
</dbReference>
<evidence type="ECO:0000313" key="2">
    <source>
        <dbReference type="Proteomes" id="UP000009138"/>
    </source>
</evidence>
<proteinExistence type="predicted"/>
<dbReference type="RefSeq" id="XP_067526313.1">
    <property type="nucleotide sequence ID" value="XM_067670212.1"/>
</dbReference>
<evidence type="ECO:0008006" key="3">
    <source>
        <dbReference type="Google" id="ProtNLM"/>
    </source>
</evidence>
<dbReference type="GO" id="GO:0003676">
    <property type="term" value="F:nucleic acid binding"/>
    <property type="evidence" value="ECO:0007669"/>
    <property type="project" value="InterPro"/>
</dbReference>
<protein>
    <recommendedName>
        <fullName evidence="3">Tc1-like transposase DDE domain-containing protein</fullName>
    </recommendedName>
</protein>
<evidence type="ECO:0000313" key="1">
    <source>
        <dbReference type="EMBL" id="EIE90917.1"/>
    </source>
</evidence>
<dbReference type="VEuPathDB" id="FungiDB:RO3G_15628"/>
<dbReference type="InterPro" id="IPR036397">
    <property type="entry name" value="RNaseH_sf"/>
</dbReference>
<sequence length="73" mass="8522">MPPYTPFLNPIEEYWSKLKASLSRNRFKDGEKVSDRVTKAAKTISLEDFSGCIEHSLLFVPLCQEKIIWELLY</sequence>
<dbReference type="Proteomes" id="UP000009138">
    <property type="component" value="Unassembled WGS sequence"/>
</dbReference>
<accession>I1CR37</accession>
<dbReference type="EMBL" id="CH476748">
    <property type="protein sequence ID" value="EIE90917.1"/>
    <property type="molecule type" value="Genomic_DNA"/>
</dbReference>
<dbReference type="OrthoDB" id="2428500at2759"/>
<name>I1CR37_RHIO9</name>
<dbReference type="InParanoid" id="I1CR37"/>
<reference evidence="1 2" key="1">
    <citation type="journal article" date="2009" name="PLoS Genet.">
        <title>Genomic analysis of the basal lineage fungus Rhizopus oryzae reveals a whole-genome duplication.</title>
        <authorList>
            <person name="Ma L.-J."/>
            <person name="Ibrahim A.S."/>
            <person name="Skory C."/>
            <person name="Grabherr M.G."/>
            <person name="Burger G."/>
            <person name="Butler M."/>
            <person name="Elias M."/>
            <person name="Idnurm A."/>
            <person name="Lang B.F."/>
            <person name="Sone T."/>
            <person name="Abe A."/>
            <person name="Calvo S.E."/>
            <person name="Corrochano L.M."/>
            <person name="Engels R."/>
            <person name="Fu J."/>
            <person name="Hansberg W."/>
            <person name="Kim J.-M."/>
            <person name="Kodira C.D."/>
            <person name="Koehrsen M.J."/>
            <person name="Liu B."/>
            <person name="Miranda-Saavedra D."/>
            <person name="O'Leary S."/>
            <person name="Ortiz-Castellanos L."/>
            <person name="Poulter R."/>
            <person name="Rodriguez-Romero J."/>
            <person name="Ruiz-Herrera J."/>
            <person name="Shen Y.-Q."/>
            <person name="Zeng Q."/>
            <person name="Galagan J."/>
            <person name="Birren B.W."/>
            <person name="Cuomo C.A."/>
            <person name="Wickes B.L."/>
        </authorList>
    </citation>
    <scope>NUCLEOTIDE SEQUENCE [LARGE SCALE GENOMIC DNA]</scope>
    <source>
        <strain evidence="2">RA 99-880 / ATCC MYA-4621 / FGSC 9543 / NRRL 43880</strain>
    </source>
</reference>
<keyword evidence="2" id="KW-1185">Reference proteome</keyword>
<dbReference type="AlphaFoldDB" id="I1CR37"/>
<organism evidence="1 2">
    <name type="scientific">Rhizopus delemar (strain RA 99-880 / ATCC MYA-4621 / FGSC 9543 / NRRL 43880)</name>
    <name type="common">Mucormycosis agent</name>
    <name type="synonym">Rhizopus arrhizus var. delemar</name>
    <dbReference type="NCBI Taxonomy" id="246409"/>
    <lineage>
        <taxon>Eukaryota</taxon>
        <taxon>Fungi</taxon>
        <taxon>Fungi incertae sedis</taxon>
        <taxon>Mucoromycota</taxon>
        <taxon>Mucoromycotina</taxon>
        <taxon>Mucoromycetes</taxon>
        <taxon>Mucorales</taxon>
        <taxon>Mucorineae</taxon>
        <taxon>Rhizopodaceae</taxon>
        <taxon>Rhizopus</taxon>
    </lineage>
</organism>
<dbReference type="GeneID" id="93622593"/>
<dbReference type="STRING" id="246409.I1CR37"/>